<feature type="compositionally biased region" description="Basic residues" evidence="1">
    <location>
        <begin position="103"/>
        <end position="114"/>
    </location>
</feature>
<evidence type="ECO:0000313" key="2">
    <source>
        <dbReference type="EMBL" id="KAG5460870.1"/>
    </source>
</evidence>
<dbReference type="EMBL" id="JAEFCI010004572">
    <property type="protein sequence ID" value="KAG5460870.1"/>
    <property type="molecule type" value="Genomic_DNA"/>
</dbReference>
<sequence length="160" mass="17459">MGRGPDGPVRLCLFVDLKGSVYESLLPLHEEFQLGVVAHVRPHDALSRFRGFPSGAGGFAGVSWLGFSELLDPARTEDTSVQTPVGGAAQVVGRAGGLPGNSRRLRHRRRSGRFRQRDDTAARDVHRDARHPALAERFGQAAVGSWAKVHKTRPRYEGEA</sequence>
<dbReference type="Proteomes" id="UP000673691">
    <property type="component" value="Unassembled WGS sequence"/>
</dbReference>
<reference evidence="2 3" key="1">
    <citation type="journal article" name="Sci. Rep.">
        <title>Genome-scale phylogenetic analyses confirm Olpidium as the closest living zoosporic fungus to the non-flagellated, terrestrial fungi.</title>
        <authorList>
            <person name="Chang Y."/>
            <person name="Rochon D."/>
            <person name="Sekimoto S."/>
            <person name="Wang Y."/>
            <person name="Chovatia M."/>
            <person name="Sandor L."/>
            <person name="Salamov A."/>
            <person name="Grigoriev I.V."/>
            <person name="Stajich J.E."/>
            <person name="Spatafora J.W."/>
        </authorList>
    </citation>
    <scope>NUCLEOTIDE SEQUENCE [LARGE SCALE GENOMIC DNA]</scope>
    <source>
        <strain evidence="2">S191</strain>
    </source>
</reference>
<dbReference type="AlphaFoldDB" id="A0A8H7ZWW4"/>
<comment type="caution">
    <text evidence="2">The sequence shown here is derived from an EMBL/GenBank/DDBJ whole genome shotgun (WGS) entry which is preliminary data.</text>
</comment>
<evidence type="ECO:0000256" key="1">
    <source>
        <dbReference type="SAM" id="MobiDB-lite"/>
    </source>
</evidence>
<feature type="compositionally biased region" description="Basic and acidic residues" evidence="1">
    <location>
        <begin position="115"/>
        <end position="126"/>
    </location>
</feature>
<organism evidence="2 3">
    <name type="scientific">Olpidium bornovanus</name>
    <dbReference type="NCBI Taxonomy" id="278681"/>
    <lineage>
        <taxon>Eukaryota</taxon>
        <taxon>Fungi</taxon>
        <taxon>Fungi incertae sedis</taxon>
        <taxon>Olpidiomycota</taxon>
        <taxon>Olpidiomycotina</taxon>
        <taxon>Olpidiomycetes</taxon>
        <taxon>Olpidiales</taxon>
        <taxon>Olpidiaceae</taxon>
        <taxon>Olpidium</taxon>
    </lineage>
</organism>
<gene>
    <name evidence="2" type="ORF">BJ554DRAFT_7032</name>
</gene>
<feature type="region of interest" description="Disordered" evidence="1">
    <location>
        <begin position="94"/>
        <end position="126"/>
    </location>
</feature>
<accession>A0A8H7ZWW4</accession>
<proteinExistence type="predicted"/>
<name>A0A8H7ZWW4_9FUNG</name>
<keyword evidence="3" id="KW-1185">Reference proteome</keyword>
<protein>
    <submittedName>
        <fullName evidence="2">Uncharacterized protein</fullName>
    </submittedName>
</protein>
<evidence type="ECO:0000313" key="3">
    <source>
        <dbReference type="Proteomes" id="UP000673691"/>
    </source>
</evidence>